<reference evidence="3 6" key="1">
    <citation type="submission" date="2019-11" db="EMBL/GenBank/DDBJ databases">
        <title>Erwinia sp. nov., isolated from feces of birds in Tibet plateau of China.</title>
        <authorList>
            <person name="Ge Y."/>
        </authorList>
    </citation>
    <scope>NUCLEOTIDE SEQUENCE [LARGE SCALE GENOMIC DNA]</scope>
    <source>
        <strain evidence="3 6">J316</strain>
    </source>
</reference>
<evidence type="ECO:0000313" key="3">
    <source>
        <dbReference type="EMBL" id="MTD26419.1"/>
    </source>
</evidence>
<accession>A0A6I6EGG7</accession>
<dbReference type="KEGG" id="erwi:GN242_07100"/>
<evidence type="ECO:0000313" key="5">
    <source>
        <dbReference type="Proteomes" id="UP000424752"/>
    </source>
</evidence>
<organism evidence="4 5">
    <name type="scientific">Erwinia sorbitola</name>
    <dbReference type="NCBI Taxonomy" id="2681984"/>
    <lineage>
        <taxon>Bacteria</taxon>
        <taxon>Pseudomonadati</taxon>
        <taxon>Pseudomonadota</taxon>
        <taxon>Gammaproteobacteria</taxon>
        <taxon>Enterobacterales</taxon>
        <taxon>Erwiniaceae</taxon>
        <taxon>Erwinia</taxon>
    </lineage>
</organism>
<feature type="domain" description="AsmA" evidence="2">
    <location>
        <begin position="7"/>
        <end position="188"/>
    </location>
</feature>
<feature type="region of interest" description="Disordered" evidence="1">
    <location>
        <begin position="114"/>
        <end position="138"/>
    </location>
</feature>
<dbReference type="PANTHER" id="PTHR30441">
    <property type="entry name" value="DUF748 DOMAIN-CONTAINING PROTEIN"/>
    <property type="match status" value="1"/>
</dbReference>
<feature type="compositionally biased region" description="Basic and acidic residues" evidence="1">
    <location>
        <begin position="600"/>
        <end position="615"/>
    </location>
</feature>
<feature type="domain" description="AsmA" evidence="2">
    <location>
        <begin position="227"/>
        <end position="506"/>
    </location>
</feature>
<reference evidence="4 5" key="2">
    <citation type="submission" date="2019-12" db="EMBL/GenBank/DDBJ databases">
        <title>Erwinia sp. nov., isolated from droppings of birds in the Qinghai-Tiebt plateau of China.</title>
        <authorList>
            <person name="Ge Y."/>
        </authorList>
    </citation>
    <scope>NUCLEOTIDE SEQUENCE [LARGE SCALE GENOMIC DNA]</scope>
    <source>
        <strain evidence="4 5">J780</strain>
    </source>
</reference>
<dbReference type="EMBL" id="CP046509">
    <property type="protein sequence ID" value="QGU86995.1"/>
    <property type="molecule type" value="Genomic_DNA"/>
</dbReference>
<evidence type="ECO:0000313" key="4">
    <source>
        <dbReference type="EMBL" id="QGU86995.1"/>
    </source>
</evidence>
<dbReference type="RefSeq" id="WP_154751661.1">
    <property type="nucleotide sequence ID" value="NZ_CP046509.1"/>
</dbReference>
<name>A0A6I6EGG7_9GAMM</name>
<protein>
    <submittedName>
        <fullName evidence="4">Outer membrane assembly protein AsmA</fullName>
    </submittedName>
</protein>
<gene>
    <name evidence="4" type="primary">asmA</name>
    <name evidence="3" type="ORF">GK011_05590</name>
    <name evidence="4" type="ORF">GN242_07100</name>
</gene>
<feature type="region of interest" description="Disordered" evidence="1">
    <location>
        <begin position="595"/>
        <end position="615"/>
    </location>
</feature>
<accession>A0A6L6GLS5</accession>
<dbReference type="InterPro" id="IPR052894">
    <property type="entry name" value="AsmA-related"/>
</dbReference>
<dbReference type="InterPro" id="IPR007844">
    <property type="entry name" value="AsmA"/>
</dbReference>
<dbReference type="GO" id="GO:0005886">
    <property type="term" value="C:plasma membrane"/>
    <property type="evidence" value="ECO:0007669"/>
    <property type="project" value="TreeGrafter"/>
</dbReference>
<dbReference type="Proteomes" id="UP000424752">
    <property type="component" value="Chromosome"/>
</dbReference>
<evidence type="ECO:0000259" key="2">
    <source>
        <dbReference type="Pfam" id="PF05170"/>
    </source>
</evidence>
<dbReference type="AlphaFoldDB" id="A0A6I6EGG7"/>
<dbReference type="PANTHER" id="PTHR30441:SF4">
    <property type="entry name" value="PROTEIN ASMA"/>
    <property type="match status" value="1"/>
</dbReference>
<evidence type="ECO:0000313" key="6">
    <source>
        <dbReference type="Proteomes" id="UP000480164"/>
    </source>
</evidence>
<proteinExistence type="predicted"/>
<dbReference type="Pfam" id="PF05170">
    <property type="entry name" value="AsmA"/>
    <property type="match status" value="2"/>
</dbReference>
<dbReference type="NCBIfam" id="NF008091">
    <property type="entry name" value="PRK10833.1"/>
    <property type="match status" value="1"/>
</dbReference>
<evidence type="ECO:0000256" key="1">
    <source>
        <dbReference type="SAM" id="MobiDB-lite"/>
    </source>
</evidence>
<sequence>MKRFITTLAILLVVMVAGMTALVVLVNPNDFRAYMVRQVEQHNGYKLAINGDLRWHVWPQLSILSGPVTLTAPGAAQPVVSAQNMRLDVNLFPLLSHQLSVKQVMLKGAVVRLTPDSDSQRPPDAPIGPAEPGNAPSVSDVTRGWKFDIAHLRIADSLLVWQQSNGEQLNVRDFNLALDQTQPRRAHLILSSRINRDQRELQINIDSDLDITDYPNRIGAVVNQFDYQLKGADLPQDGVKGHALMKAHWVTSTQQFSLEEINLSANDSQLTGTVSGSLGARPQIMARLHAASLNLDALLGLNQVSEGAASGAESRSGPAPVIAALPTHDNADSPLNAMDGTLSLVADKLNWRGIQMNNVQLDAASEDGLLTVNNFRGESMDGSFSLPGTVDVRSAKTKVRLQPDLEKFALSPLLKGFELPDTVRGELSLKGDLRGEGLTVDAFKKQWQGRADFNLQNAQFAGLNFQQLIQRAVESNSTKVRGESDDSKPNLQQIQGQVTLNNGLFNFGTLDARSDQLNYTGAGMVDVVKRTLDIRFGVTVTAGWSGESALVQRLQKTPVPLRIYGPWSAINYSLKVDQVLREELRDEARQRLKQWMGRNPDSDKKNDVKSLLKDL</sequence>
<dbReference type="Proteomes" id="UP000480164">
    <property type="component" value="Unassembled WGS sequence"/>
</dbReference>
<keyword evidence="6" id="KW-1185">Reference proteome</keyword>
<dbReference type="GO" id="GO:0090313">
    <property type="term" value="P:regulation of protein targeting to membrane"/>
    <property type="evidence" value="ECO:0007669"/>
    <property type="project" value="TreeGrafter"/>
</dbReference>
<dbReference type="EMBL" id="WLZX01000001">
    <property type="protein sequence ID" value="MTD26419.1"/>
    <property type="molecule type" value="Genomic_DNA"/>
</dbReference>